<proteinExistence type="predicted"/>
<evidence type="ECO:0000313" key="1">
    <source>
        <dbReference type="EMBL" id="KAJ7033827.1"/>
    </source>
</evidence>
<dbReference type="AlphaFoldDB" id="A0AAD6SUS8"/>
<protein>
    <submittedName>
        <fullName evidence="1">Uncharacterized protein</fullName>
    </submittedName>
</protein>
<organism evidence="1 2">
    <name type="scientific">Mycena alexandri</name>
    <dbReference type="NCBI Taxonomy" id="1745969"/>
    <lineage>
        <taxon>Eukaryota</taxon>
        <taxon>Fungi</taxon>
        <taxon>Dikarya</taxon>
        <taxon>Basidiomycota</taxon>
        <taxon>Agaricomycotina</taxon>
        <taxon>Agaricomycetes</taxon>
        <taxon>Agaricomycetidae</taxon>
        <taxon>Agaricales</taxon>
        <taxon>Marasmiineae</taxon>
        <taxon>Mycenaceae</taxon>
        <taxon>Mycena</taxon>
    </lineage>
</organism>
<sequence>MCLNDNSATLSARYLNAQLSAMWENAVECVGHQGKMTAVDLRSTEYNKHKYTRSLAQFHFAGNKMPRGSISKDNLFFDAAFGEPHLEFICNHEVALYLKLQNGHFNKVYPAKSTVNGFRSDPRDNVTFEGLEVAFRLKFSRTALSGKDSRIGNGSGHLIQMMILDFSSAHMVLFGSNLPLGTTDSLEWYLKKYLTFLQNAGHHVRFDLPDFDDDQYKPSINYSLATRALEHEELFTNVTVHGISESNINGFLRETWLDVVSKAQGFCGQPPTDRLSSCLMEIESTWVGGLENHFHIRFSPPRVKALCKHEVVLYFTAAEVHFHESEDFSREPIHSFADWEFAFIVNVIEENVVGQASSLKLDFSSMHFVPLLSYLLSKLQLLVFCQHLSTVLAQEVHIHFTHIINFLEYHYFELLTIYNMLCIYYPGGYRSHDFEAPDFSGVSEDESEWKRVVEHGSNSSSTIVWSETIKRIVLYGFDHMVAVSEVSINALFDSLYKAASKSSGCLAERSFTFTIDHGHITLKDKRRQYDFSSWTISYEVDIKMVDQTELHCDEGWLTWLAGSVLGMHQHRETRTTIKHIILDFANAKYIYKHSSMPAMWDDGSLVAVDRLESFIYYMRKYLDVLSLGGHNIIHSTPIFPRTHQFGLTSTSFQVVSKNTVTVTNCMFEHEVPVLMVVGMICGRPLPAETIPWGCGWVLPGGRSKSHGTICLSRATFLERKLLTTLELVNRRTTVVPRFPREGEEEWKVYLTTWDNHPSRKNKECHWKKVENTNPGWLEYAWEHRDEWSYEREGTRHGASGYSVLCHTKNQLCIPTMYRPRSMEITLRGESVLRLQGKEEKDNWSKRSSAKWSVKIHVNSEPSGLRVVIADQVQPVFEKTEGKWDLDPYTLLEEHLPRIVDIKEVVEKLKEVFEGAWEYSYTGLKPYSLTSPVFTPNGDLVMQLNNFTESSTIVTVRSSMASPLKPLVLGKPAIDADHQSLIRSSIATPVTNGYLTTGFLPMPSASPLLTPPAVDGDNRSFIVDKTEIVPGSVEMELPDLETNIIDKTEMQPYDLAELI</sequence>
<comment type="caution">
    <text evidence="1">The sequence shown here is derived from an EMBL/GenBank/DDBJ whole genome shotgun (WGS) entry which is preliminary data.</text>
</comment>
<name>A0AAD6SUS8_9AGAR</name>
<dbReference type="Proteomes" id="UP001218188">
    <property type="component" value="Unassembled WGS sequence"/>
</dbReference>
<reference evidence="1" key="1">
    <citation type="submission" date="2023-03" db="EMBL/GenBank/DDBJ databases">
        <title>Massive genome expansion in bonnet fungi (Mycena s.s.) driven by repeated elements and novel gene families across ecological guilds.</title>
        <authorList>
            <consortium name="Lawrence Berkeley National Laboratory"/>
            <person name="Harder C.B."/>
            <person name="Miyauchi S."/>
            <person name="Viragh M."/>
            <person name="Kuo A."/>
            <person name="Thoen E."/>
            <person name="Andreopoulos B."/>
            <person name="Lu D."/>
            <person name="Skrede I."/>
            <person name="Drula E."/>
            <person name="Henrissat B."/>
            <person name="Morin E."/>
            <person name="Kohler A."/>
            <person name="Barry K."/>
            <person name="LaButti K."/>
            <person name="Morin E."/>
            <person name="Salamov A."/>
            <person name="Lipzen A."/>
            <person name="Mereny Z."/>
            <person name="Hegedus B."/>
            <person name="Baldrian P."/>
            <person name="Stursova M."/>
            <person name="Weitz H."/>
            <person name="Taylor A."/>
            <person name="Grigoriev I.V."/>
            <person name="Nagy L.G."/>
            <person name="Martin F."/>
            <person name="Kauserud H."/>
        </authorList>
    </citation>
    <scope>NUCLEOTIDE SEQUENCE</scope>
    <source>
        <strain evidence="1">CBHHK200</strain>
    </source>
</reference>
<evidence type="ECO:0000313" key="2">
    <source>
        <dbReference type="Proteomes" id="UP001218188"/>
    </source>
</evidence>
<dbReference type="EMBL" id="JARJCM010000062">
    <property type="protein sequence ID" value="KAJ7033827.1"/>
    <property type="molecule type" value="Genomic_DNA"/>
</dbReference>
<keyword evidence="2" id="KW-1185">Reference proteome</keyword>
<accession>A0AAD6SUS8</accession>
<gene>
    <name evidence="1" type="ORF">C8F04DRAFT_1395811</name>
</gene>